<keyword evidence="1" id="KW-0732">Signal</keyword>
<protein>
    <submittedName>
        <fullName evidence="2">DUF3016 domain-containing protein</fullName>
    </submittedName>
</protein>
<dbReference type="Pfam" id="PF11454">
    <property type="entry name" value="DUF3016"/>
    <property type="match status" value="1"/>
</dbReference>
<dbReference type="InterPro" id="IPR021557">
    <property type="entry name" value="DUF3016"/>
</dbReference>
<accession>A0A437RCQ2</accession>
<reference evidence="2 3" key="1">
    <citation type="submission" date="2019-01" db="EMBL/GenBank/DDBJ databases">
        <authorList>
            <person name="Chen W.-M."/>
        </authorList>
    </citation>
    <scope>NUCLEOTIDE SEQUENCE [LARGE SCALE GENOMIC DNA]</scope>
    <source>
        <strain evidence="2 3">KYPY4</strain>
    </source>
</reference>
<evidence type="ECO:0000313" key="3">
    <source>
        <dbReference type="Proteomes" id="UP000285575"/>
    </source>
</evidence>
<dbReference type="AlphaFoldDB" id="A0A437RCQ2"/>
<sequence>MEPTMTGCTFWTKPRAACTAALLAAAACATPAAHAAGKVVVNYQQPEQFADIGRSTWDRERVLKTLSTQFETLAARLPDGQTLRIDVTDVDLAGEIRPWGWHELRVMRGTVDWPVLTLRYTLQDGERTVKTGEERLVDMNYLHRSLQARDSADGEMAYERRLVRRWFEATFIPAP</sequence>
<evidence type="ECO:0000313" key="2">
    <source>
        <dbReference type="EMBL" id="RVU44467.1"/>
    </source>
</evidence>
<comment type="caution">
    <text evidence="2">The sequence shown here is derived from an EMBL/GenBank/DDBJ whole genome shotgun (WGS) entry which is preliminary data.</text>
</comment>
<dbReference type="EMBL" id="SACR01000005">
    <property type="protein sequence ID" value="RVU44467.1"/>
    <property type="molecule type" value="Genomic_DNA"/>
</dbReference>
<evidence type="ECO:0000256" key="1">
    <source>
        <dbReference type="SAM" id="SignalP"/>
    </source>
</evidence>
<dbReference type="Proteomes" id="UP000285575">
    <property type="component" value="Unassembled WGS sequence"/>
</dbReference>
<organism evidence="2 3">
    <name type="scientific">Rubrivivax rivuli</name>
    <dbReference type="NCBI Taxonomy" id="1862385"/>
    <lineage>
        <taxon>Bacteria</taxon>
        <taxon>Pseudomonadati</taxon>
        <taxon>Pseudomonadota</taxon>
        <taxon>Betaproteobacteria</taxon>
        <taxon>Burkholderiales</taxon>
        <taxon>Sphaerotilaceae</taxon>
        <taxon>Rubrivivax</taxon>
    </lineage>
</organism>
<dbReference type="OrthoDB" id="195620at2"/>
<name>A0A437RCQ2_9BURK</name>
<gene>
    <name evidence="2" type="ORF">EOE66_17545</name>
</gene>
<feature type="signal peptide" evidence="1">
    <location>
        <begin position="1"/>
        <end position="35"/>
    </location>
</feature>
<feature type="chain" id="PRO_5019070754" evidence="1">
    <location>
        <begin position="36"/>
        <end position="175"/>
    </location>
</feature>
<keyword evidence="3" id="KW-1185">Reference proteome</keyword>
<proteinExistence type="predicted"/>